<dbReference type="InterPro" id="IPR012337">
    <property type="entry name" value="RNaseH-like_sf"/>
</dbReference>
<evidence type="ECO:0000259" key="3">
    <source>
        <dbReference type="PROSITE" id="PS50994"/>
    </source>
</evidence>
<dbReference type="InterPro" id="IPR001584">
    <property type="entry name" value="Integrase_cat-core"/>
</dbReference>
<evidence type="ECO:0000256" key="1">
    <source>
        <dbReference type="ARBA" id="ARBA00012493"/>
    </source>
</evidence>
<feature type="domain" description="Integrase catalytic" evidence="3">
    <location>
        <begin position="38"/>
        <end position="201"/>
    </location>
</feature>
<feature type="compositionally biased region" description="Polar residues" evidence="2">
    <location>
        <begin position="339"/>
        <end position="350"/>
    </location>
</feature>
<reference evidence="4 5" key="1">
    <citation type="submission" date="2021-06" db="EMBL/GenBank/DDBJ databases">
        <title>A haploid diamondback moth (Plutella xylostella L.) genome assembly resolves 31 chromosomes and identifies a diamide resistance mutation.</title>
        <authorList>
            <person name="Ward C.M."/>
            <person name="Perry K.D."/>
            <person name="Baker G."/>
            <person name="Powis K."/>
            <person name="Heckel D.G."/>
            <person name="Baxter S.W."/>
        </authorList>
    </citation>
    <scope>NUCLEOTIDE SEQUENCE [LARGE SCALE GENOMIC DNA]</scope>
    <source>
        <strain evidence="4 5">LV</strain>
        <tissue evidence="4">Single pupa</tissue>
    </source>
</reference>
<dbReference type="SUPFAM" id="SSF53098">
    <property type="entry name" value="Ribonuclease H-like"/>
    <property type="match status" value="1"/>
</dbReference>
<keyword evidence="5" id="KW-1185">Reference proteome</keyword>
<sequence>MKSDARNRFYWPGMSADIDLFVARCDVCAALRPSPPRAPLAPWPFPPRAWHRVHLDFLGPINGKTYLIIVDAYSKWVELFDVSSGYSSRVVIDKLCEVMSRFGLFHTICSDNGSSFVSEMFKQFCSQNGILLVTSPPYNPSSNGQAESYVKIIKRAIKSIVLSGSNQRDLSSKLNEFLLQYCNSHHSTTDRSPAEVLFGHKLRCRLDLITPHQSISAPSDTTLDKVVRDNQSLQCKFYRGKRVVDFSINELVLIKSYLNQRTSWIKGRIVAKLGKLVYLVRSLDDNNVIKRHSNQLLKIRGEEYYGDVKCSNASENVSTSRHTDEQLMPQVLLPERTTQDVSQMMTSATGEQAEDEGAAHAGPSSDVAHTEHDPEPWADCEAATSPGGPAATRRTDDRPTTLLEGRSKRPRERVNYKKYF</sequence>
<evidence type="ECO:0000313" key="4">
    <source>
        <dbReference type="EMBL" id="KAG7302947.1"/>
    </source>
</evidence>
<dbReference type="Gene3D" id="1.10.340.70">
    <property type="match status" value="1"/>
</dbReference>
<evidence type="ECO:0000256" key="2">
    <source>
        <dbReference type="SAM" id="MobiDB-lite"/>
    </source>
</evidence>
<dbReference type="EMBL" id="JAHIBW010000017">
    <property type="protein sequence ID" value="KAG7302947.1"/>
    <property type="molecule type" value="Genomic_DNA"/>
</dbReference>
<dbReference type="Proteomes" id="UP000823941">
    <property type="component" value="Chromosome 17"/>
</dbReference>
<dbReference type="Pfam" id="PF17921">
    <property type="entry name" value="Integrase_H2C2"/>
    <property type="match status" value="1"/>
</dbReference>
<dbReference type="PANTHER" id="PTHR37984">
    <property type="entry name" value="PROTEIN CBG26694"/>
    <property type="match status" value="1"/>
</dbReference>
<gene>
    <name evidence="4" type="ORF">JYU34_012942</name>
</gene>
<dbReference type="EC" id="2.7.7.49" evidence="1"/>
<comment type="caution">
    <text evidence="4">The sequence shown here is derived from an EMBL/GenBank/DDBJ whole genome shotgun (WGS) entry which is preliminary data.</text>
</comment>
<protein>
    <recommendedName>
        <fullName evidence="1">RNA-directed DNA polymerase</fullName>
        <ecNumber evidence="1">2.7.7.49</ecNumber>
    </recommendedName>
</protein>
<dbReference type="Pfam" id="PF00665">
    <property type="entry name" value="rve"/>
    <property type="match status" value="1"/>
</dbReference>
<organism evidence="4 5">
    <name type="scientific">Plutella xylostella</name>
    <name type="common">Diamondback moth</name>
    <name type="synonym">Plutella maculipennis</name>
    <dbReference type="NCBI Taxonomy" id="51655"/>
    <lineage>
        <taxon>Eukaryota</taxon>
        <taxon>Metazoa</taxon>
        <taxon>Ecdysozoa</taxon>
        <taxon>Arthropoda</taxon>
        <taxon>Hexapoda</taxon>
        <taxon>Insecta</taxon>
        <taxon>Pterygota</taxon>
        <taxon>Neoptera</taxon>
        <taxon>Endopterygota</taxon>
        <taxon>Lepidoptera</taxon>
        <taxon>Glossata</taxon>
        <taxon>Ditrysia</taxon>
        <taxon>Yponomeutoidea</taxon>
        <taxon>Plutellidae</taxon>
        <taxon>Plutella</taxon>
    </lineage>
</organism>
<dbReference type="Gene3D" id="3.30.420.10">
    <property type="entry name" value="Ribonuclease H-like superfamily/Ribonuclease H"/>
    <property type="match status" value="1"/>
</dbReference>
<dbReference type="PROSITE" id="PS50994">
    <property type="entry name" value="INTEGRASE"/>
    <property type="match status" value="1"/>
</dbReference>
<feature type="region of interest" description="Disordered" evidence="2">
    <location>
        <begin position="339"/>
        <end position="420"/>
    </location>
</feature>
<dbReference type="InterPro" id="IPR041588">
    <property type="entry name" value="Integrase_H2C2"/>
</dbReference>
<name>A0ABQ7QCI9_PLUXY</name>
<accession>A0ABQ7QCI9</accession>
<dbReference type="InterPro" id="IPR050951">
    <property type="entry name" value="Retrovirus_Pol_polyprotein"/>
</dbReference>
<evidence type="ECO:0000313" key="5">
    <source>
        <dbReference type="Proteomes" id="UP000823941"/>
    </source>
</evidence>
<proteinExistence type="predicted"/>
<dbReference type="InterPro" id="IPR036397">
    <property type="entry name" value="RNaseH_sf"/>
</dbReference>
<dbReference type="PANTHER" id="PTHR37984:SF5">
    <property type="entry name" value="PROTEIN NYNRIN-LIKE"/>
    <property type="match status" value="1"/>
</dbReference>